<gene>
    <name evidence="1" type="ORF">H1R20_g2183</name>
</gene>
<comment type="caution">
    <text evidence="1">The sequence shown here is derived from an EMBL/GenBank/DDBJ whole genome shotgun (WGS) entry which is preliminary data.</text>
</comment>
<keyword evidence="2" id="KW-1185">Reference proteome</keyword>
<reference evidence="1" key="1">
    <citation type="submission" date="2022-06" db="EMBL/GenBank/DDBJ databases">
        <title>Genome Sequence of Candolleomyces eurysporus.</title>
        <authorList>
            <person name="Buettner E."/>
        </authorList>
    </citation>
    <scope>NUCLEOTIDE SEQUENCE</scope>
    <source>
        <strain evidence="1">VTCC 930004</strain>
    </source>
</reference>
<dbReference type="Proteomes" id="UP001140091">
    <property type="component" value="Unassembled WGS sequence"/>
</dbReference>
<accession>A0A9W8JQ75</accession>
<dbReference type="EMBL" id="JANBPK010000708">
    <property type="protein sequence ID" value="KAJ2934953.1"/>
    <property type="molecule type" value="Genomic_DNA"/>
</dbReference>
<feature type="non-terminal residue" evidence="1">
    <location>
        <position position="161"/>
    </location>
</feature>
<evidence type="ECO:0000313" key="1">
    <source>
        <dbReference type="EMBL" id="KAJ2934953.1"/>
    </source>
</evidence>
<protein>
    <submittedName>
        <fullName evidence="1">Uncharacterized protein</fullName>
    </submittedName>
</protein>
<dbReference type="AlphaFoldDB" id="A0A9W8JQ75"/>
<proteinExistence type="predicted"/>
<organism evidence="1 2">
    <name type="scientific">Candolleomyces eurysporus</name>
    <dbReference type="NCBI Taxonomy" id="2828524"/>
    <lineage>
        <taxon>Eukaryota</taxon>
        <taxon>Fungi</taxon>
        <taxon>Dikarya</taxon>
        <taxon>Basidiomycota</taxon>
        <taxon>Agaricomycotina</taxon>
        <taxon>Agaricomycetes</taxon>
        <taxon>Agaricomycetidae</taxon>
        <taxon>Agaricales</taxon>
        <taxon>Agaricineae</taxon>
        <taxon>Psathyrellaceae</taxon>
        <taxon>Candolleomyces</taxon>
    </lineage>
</organism>
<evidence type="ECO:0000313" key="2">
    <source>
        <dbReference type="Proteomes" id="UP001140091"/>
    </source>
</evidence>
<sequence length="161" mass="18551">MNEQELETIREKLRDRCSFFADPDLPGRLQWFEFQECDVVITQEAAQKHEEANAAYRRRQLKEPPCPPPAAIFGAIVCLSEEHFITACSDWNPDVTPRRDGPRKLAGDFEAGWVPRICGTIDWLADRFDDFYDPYTAIPPTPMKRVKLNKEEGEEGQACLY</sequence>
<name>A0A9W8JQ75_9AGAR</name>